<dbReference type="Proteomes" id="UP000425960">
    <property type="component" value="Chromosome"/>
</dbReference>
<feature type="transmembrane region" description="Helical" evidence="7">
    <location>
        <begin position="359"/>
        <end position="387"/>
    </location>
</feature>
<dbReference type="InterPro" id="IPR004681">
    <property type="entry name" value="TRAP_DctM"/>
</dbReference>
<dbReference type="Pfam" id="PF06808">
    <property type="entry name" value="DctM"/>
    <property type="match status" value="1"/>
</dbReference>
<protein>
    <submittedName>
        <fullName evidence="9">ABC transporter permease</fullName>
    </submittedName>
</protein>
<feature type="transmembrane region" description="Helical" evidence="7">
    <location>
        <begin position="242"/>
        <end position="260"/>
    </location>
</feature>
<evidence type="ECO:0000256" key="4">
    <source>
        <dbReference type="ARBA" id="ARBA00022692"/>
    </source>
</evidence>
<dbReference type="NCBIfam" id="TIGR00786">
    <property type="entry name" value="dctM"/>
    <property type="match status" value="1"/>
</dbReference>
<comment type="subcellular location">
    <subcellularLocation>
        <location evidence="1">Cell inner membrane</location>
        <topology evidence="1">Multi-pass membrane protein</topology>
    </subcellularLocation>
</comment>
<feature type="transmembrane region" description="Helical" evidence="7">
    <location>
        <begin position="399"/>
        <end position="422"/>
    </location>
</feature>
<dbReference type="GO" id="GO:0005886">
    <property type="term" value="C:plasma membrane"/>
    <property type="evidence" value="ECO:0007669"/>
    <property type="project" value="UniProtKB-SubCell"/>
</dbReference>
<feature type="transmembrane region" description="Helical" evidence="7">
    <location>
        <begin position="135"/>
        <end position="162"/>
    </location>
</feature>
<feature type="transmembrane region" description="Helical" evidence="7">
    <location>
        <begin position="7"/>
        <end position="34"/>
    </location>
</feature>
<organism evidence="9 10">
    <name type="scientific">Desulfosarcina ovata subsp. sediminis</name>
    <dbReference type="NCBI Taxonomy" id="885957"/>
    <lineage>
        <taxon>Bacteria</taxon>
        <taxon>Pseudomonadati</taxon>
        <taxon>Thermodesulfobacteriota</taxon>
        <taxon>Desulfobacteria</taxon>
        <taxon>Desulfobacterales</taxon>
        <taxon>Desulfosarcinaceae</taxon>
        <taxon>Desulfosarcina</taxon>
    </lineage>
</organism>
<feature type="transmembrane region" description="Helical" evidence="7">
    <location>
        <begin position="305"/>
        <end position="328"/>
    </location>
</feature>
<name>A0A5K7ZY82_9BACT</name>
<evidence type="ECO:0000313" key="9">
    <source>
        <dbReference type="EMBL" id="BBO85229.1"/>
    </source>
</evidence>
<evidence type="ECO:0000256" key="2">
    <source>
        <dbReference type="ARBA" id="ARBA00022475"/>
    </source>
</evidence>
<dbReference type="InterPro" id="IPR010656">
    <property type="entry name" value="DctM"/>
</dbReference>
<dbReference type="EMBL" id="AP021876">
    <property type="protein sequence ID" value="BBO85229.1"/>
    <property type="molecule type" value="Genomic_DNA"/>
</dbReference>
<dbReference type="PANTHER" id="PTHR33362">
    <property type="entry name" value="SIALIC ACID TRAP TRANSPORTER PERMEASE PROTEIN SIAT-RELATED"/>
    <property type="match status" value="1"/>
</dbReference>
<accession>A0A5K7ZY82</accession>
<feature type="domain" description="TRAP C4-dicarboxylate transport system permease DctM subunit" evidence="8">
    <location>
        <begin position="7"/>
        <end position="417"/>
    </location>
</feature>
<dbReference type="RefSeq" id="WP_155312907.1">
    <property type="nucleotide sequence ID" value="NZ_AP021876.1"/>
</dbReference>
<evidence type="ECO:0000256" key="3">
    <source>
        <dbReference type="ARBA" id="ARBA00022519"/>
    </source>
</evidence>
<gene>
    <name evidence="9" type="ORF">DSCO28_57950</name>
</gene>
<feature type="transmembrane region" description="Helical" evidence="7">
    <location>
        <begin position="335"/>
        <end position="353"/>
    </location>
</feature>
<evidence type="ECO:0000256" key="1">
    <source>
        <dbReference type="ARBA" id="ARBA00004429"/>
    </source>
</evidence>
<keyword evidence="6 7" id="KW-0472">Membrane</keyword>
<keyword evidence="2" id="KW-1003">Cell membrane</keyword>
<feature type="transmembrane region" description="Helical" evidence="7">
    <location>
        <begin position="215"/>
        <end position="236"/>
    </location>
</feature>
<dbReference type="GO" id="GO:0022857">
    <property type="term" value="F:transmembrane transporter activity"/>
    <property type="evidence" value="ECO:0007669"/>
    <property type="project" value="TreeGrafter"/>
</dbReference>
<evidence type="ECO:0000256" key="5">
    <source>
        <dbReference type="ARBA" id="ARBA00022989"/>
    </source>
</evidence>
<evidence type="ECO:0000313" key="10">
    <source>
        <dbReference type="Proteomes" id="UP000425960"/>
    </source>
</evidence>
<keyword evidence="3" id="KW-0997">Cell inner membrane</keyword>
<keyword evidence="5 7" id="KW-1133">Transmembrane helix</keyword>
<keyword evidence="4 7" id="KW-0812">Transmembrane</keyword>
<evidence type="ECO:0000256" key="6">
    <source>
        <dbReference type="ARBA" id="ARBA00023136"/>
    </source>
</evidence>
<reference evidence="9 10" key="1">
    <citation type="submission" date="2019-11" db="EMBL/GenBank/DDBJ databases">
        <title>Comparative genomics of hydrocarbon-degrading Desulfosarcina strains.</title>
        <authorList>
            <person name="Watanabe M."/>
            <person name="Kojima H."/>
            <person name="Fukui M."/>
        </authorList>
    </citation>
    <scope>NUCLEOTIDE SEQUENCE [LARGE SCALE GENOMIC DNA]</scope>
    <source>
        <strain evidence="9 10">28bB2T</strain>
    </source>
</reference>
<feature type="transmembrane region" description="Helical" evidence="7">
    <location>
        <begin position="168"/>
        <end position="194"/>
    </location>
</feature>
<dbReference type="PIRSF" id="PIRSF006066">
    <property type="entry name" value="HI0050"/>
    <property type="match status" value="1"/>
</dbReference>
<feature type="transmembrane region" description="Helical" evidence="7">
    <location>
        <begin position="280"/>
        <end position="299"/>
    </location>
</feature>
<evidence type="ECO:0000256" key="7">
    <source>
        <dbReference type="SAM" id="Phobius"/>
    </source>
</evidence>
<evidence type="ECO:0000259" key="8">
    <source>
        <dbReference type="Pfam" id="PF06808"/>
    </source>
</evidence>
<dbReference type="AlphaFoldDB" id="A0A5K7ZY82"/>
<dbReference type="KEGG" id="dov:DSCO28_57950"/>
<proteinExistence type="predicted"/>
<sequence length="428" mass="45610">MSIEWVLLVFFALLLAGVPMAFTMIAVSSLYFALSPVPGFIFLIPEKIFEALDYIVMTAIPFFLLAGDLMNRSGMAEQLMSFSNLVIGGVRSGLAQVNVMASLLFSGLTGVAVGDIAALGKVEVTMMEKSGYPRAFAAAVTIASSLIGPIIPPSGIIILYAAVMDVSIGGMFLAALFPGLLMALADMLIIALQAKPRNFPKSDVARALPDLARGLKVAFLAIMMPFILIGGIVSGLMTPTEAAAVSVLYALFVGGVLYRALTLRKIIRIFANSTYESARLLFLLAGAMTMSWIFALENLSEMAQAFFAGLNASPIVIIFLINMMFIVFGTIMEPCIALILFAPIVGPVAYSIGVTPYQLGIMLIMNVTVGLATPPVGAVLFAMASIVNVKITSLIREMLPFLAIKFVLLLIIGLVPPLTTFIPRLFGL</sequence>